<keyword evidence="2" id="KW-1185">Reference proteome</keyword>
<sequence>MIGLFQTIVLSSKENNEYDVSRILGIVVSHFDVPIEKIKELLLFFIRDEKFETDQKSVSMHASILSLGYLLSRLNCRGRLAEVDFGLLSKCYDFIINKVLSGNKLEKKYALIAFGELCAFGVLLDFKSLNEEKFSSLIVMILDMYKKARTDIKIQEIISVTLGQIAATMNLKQVEIDSILSCIFENYEREQDYSYFTDGEVLSCIAVGWKSTYLHKFVDMSVSNIPEISRPEYTDSILKRILEQYIISSKLSLKKASVIWLLSLIQYCGESLSIQDNILNIQGVFISLLSDKDSFIQESASNGLKLLYEKCPQEIRSNLVQNLISCLITGGKKYKRTVSSQTELFDCEILGPDNSSISTYGDVCRLATEVGNPELIYKFLNIASNSAIWQSRKGIAFSINEIISSNYEVDIVENDPELSKKLIPSLFLYKFHPVQNIKKTMENIFKTFVDSEKFSQFYADIINRLLKGIGDRSWYIREASCHGFVEIFQTQTFENIEPYFEDIIVMSLRGIDDVVKETVRSAASTLCRSITGFIVKNIESKDNNKVKKQLILEKSVPIFLKSVNLDAQNVKIYSLDTLIKICNTGKSSLKPFIPELLDNFLNFLTELEPQVMNYLELNADKYNITQEQLNDSRVSLLRESPILNVIECFVDLFDEEIIQKTITIILNNTSKAVGLPTKLACSKLIISIISRKKEYVSPYASDIFKTFYACLFDRNHTAGISFSTSLGYISRIIPNKDLMFLDLNLKKMYLEEEDEKKLIIIASVYKYISIYANDRFAELFSVFLPIVFLGKHDQFESVCSLFNEIWNENTGSSSSVILYLDEIFDFIVSGLEKNYWRSKKISAIALIEVIKSSEINKYLNKLVPLLINILEGKFWKGKEVVLDAFITLLFHNENYLLNKESLIQETFNILIRETKRSDVNYKRHVLYNLNRFVESYSNFESFEKIYSIVEKFISNDSEKMKLLEDDEISKPMGLILREHGLRIIASAFYPESDKIYVHYLELVRIWKESIQSATWNIQIVICQSVQKVFRRNFLDTSLFEQLKNSNVLLDNWNIICHALGNKKYESVRKEAVKAAKIFIESLKEYNDSELKSKIFADFNEFKLSEISPMIQTELENIDFSGY</sequence>
<dbReference type="Proteomes" id="UP000768646">
    <property type="component" value="Unassembled WGS sequence"/>
</dbReference>
<accession>A0ACB7CBJ0</accession>
<proteinExistence type="predicted"/>
<comment type="caution">
    <text evidence="1">The sequence shown here is derived from an EMBL/GenBank/DDBJ whole genome shotgun (WGS) entry which is preliminary data.</text>
</comment>
<dbReference type="EMBL" id="JABTEG010000004">
    <property type="protein sequence ID" value="KAG4305094.1"/>
    <property type="molecule type" value="Genomic_DNA"/>
</dbReference>
<evidence type="ECO:0000313" key="1">
    <source>
        <dbReference type="EMBL" id="KAG4305094.1"/>
    </source>
</evidence>
<name>A0ACB7CBJ0_9ASCO</name>
<gene>
    <name evidence="1" type="ORF">PORY_001264</name>
</gene>
<evidence type="ECO:0000313" key="2">
    <source>
        <dbReference type="Proteomes" id="UP000768646"/>
    </source>
</evidence>
<protein>
    <submittedName>
        <fullName evidence="1">Uncharacterized protein</fullName>
    </submittedName>
</protein>
<reference evidence="1 2" key="1">
    <citation type="journal article" date="2021" name="Commun. Biol.">
        <title>Genomic insights into the host specific adaptation of the Pneumocystis genus.</title>
        <authorList>
            <person name="Cisse O.H."/>
            <person name="Ma L."/>
            <person name="Dekker J.P."/>
            <person name="Khil P.P."/>
            <person name="Youn J.-H."/>
            <person name="Brenchley J.M."/>
            <person name="Blair R."/>
            <person name="Pahar B."/>
            <person name="Chabe M."/>
            <person name="Van Rompay K.K.A."/>
            <person name="Keesler R."/>
            <person name="Sukura A."/>
            <person name="Hirsch V."/>
            <person name="Kutty G."/>
            <person name="Liu Y."/>
            <person name="Peng L."/>
            <person name="Chen J."/>
            <person name="Song J."/>
            <person name="Weissenbacher-Lang C."/>
            <person name="Xu J."/>
            <person name="Upham N.S."/>
            <person name="Stajich J.E."/>
            <person name="Cuomo C.A."/>
            <person name="Cushion M.T."/>
            <person name="Kovacs J.A."/>
        </authorList>
    </citation>
    <scope>NUCLEOTIDE SEQUENCE [LARGE SCALE GENOMIC DNA]</scope>
    <source>
        <strain evidence="1 2">RABM</strain>
    </source>
</reference>
<organism evidence="1 2">
    <name type="scientific">Pneumocystis oryctolagi</name>
    <dbReference type="NCBI Taxonomy" id="42067"/>
    <lineage>
        <taxon>Eukaryota</taxon>
        <taxon>Fungi</taxon>
        <taxon>Dikarya</taxon>
        <taxon>Ascomycota</taxon>
        <taxon>Taphrinomycotina</taxon>
        <taxon>Pneumocystomycetes</taxon>
        <taxon>Pneumocystaceae</taxon>
        <taxon>Pneumocystis</taxon>
    </lineage>
</organism>